<keyword evidence="1" id="KW-1133">Transmembrane helix</keyword>
<evidence type="ECO:0000256" key="1">
    <source>
        <dbReference type="SAM" id="Phobius"/>
    </source>
</evidence>
<accession>A0A0F9FEG4</accession>
<keyword evidence="1" id="KW-0472">Membrane</keyword>
<proteinExistence type="predicted"/>
<dbReference type="EMBL" id="LAZR01021640">
    <property type="protein sequence ID" value="KKL84663.1"/>
    <property type="molecule type" value="Genomic_DNA"/>
</dbReference>
<organism evidence="2">
    <name type="scientific">marine sediment metagenome</name>
    <dbReference type="NCBI Taxonomy" id="412755"/>
    <lineage>
        <taxon>unclassified sequences</taxon>
        <taxon>metagenomes</taxon>
        <taxon>ecological metagenomes</taxon>
    </lineage>
</organism>
<sequence>QFPGVHWRKNISIPIDMSEYNITSANLSVLFNASVETTSGNNLDGFDVSLSESDTDQFGIGDFITFYVLISDIDLKNPYVIAFNRTTDLGQDSSPTIATISGNIFTYDESVIITALNSALEKDLAHSNLTITLGIDIYCEDNWGSDRDVVNYAYFEEANFTFTYERKIDKFTSISWNQVGNNISGNEFQIEDAELNFKYKIDQKWPTNLSAFSEIRILINDNLYGETISLSTANITFGAAKVGGFDVTNLILKDVNITLSIQVFIANTFGFDQNITISIDDVSLSITYTETVPDIPTILGLFLNNENKTMDPIIIIPYGDNLNITIKYLVNSSKSHIPNSTIQLEGKVANLLTENLTLSQYSVLFNTSLLGVGVKTFTINAQKNLYENLQFQFLVDVRERDTEIKLYIDNALKSDSDTVAVQVDDIINVTIYYGDNSTNSHVSGATVSLDGFGVLSEMANHYYFNLSAIDLTQKINTLTISAQQFNYSVQDIQFFIEVIERATDLQLFLNNEDNTDDPVIELPITSILNITVKFNDNISIQHLSNSTIQLVGDTISYNFIENIDLKQYFLTINTTSLTIGVNLFEVKASKSHYETQTINLRITINRISTIISIESGRSFIETELGKTINLSISLNDVDFSEVIKGAIVTYRWAYGQGNLTDFDDDGIYETILENVPVGIYIITVTITGKENYNFESFEITLSVAQPVRQSGQTWLVYVLIAAIVGVSGGFTAYQLHFKYPPLVRKIRKLRKSIRKGRKTKPMIISKRE</sequence>
<protein>
    <recommendedName>
        <fullName evidence="3">PKD domain-containing protein</fullName>
    </recommendedName>
</protein>
<dbReference type="AlphaFoldDB" id="A0A0F9FEG4"/>
<evidence type="ECO:0008006" key="3">
    <source>
        <dbReference type="Google" id="ProtNLM"/>
    </source>
</evidence>
<gene>
    <name evidence="2" type="ORF">LCGC14_1962480</name>
</gene>
<feature type="transmembrane region" description="Helical" evidence="1">
    <location>
        <begin position="714"/>
        <end position="735"/>
    </location>
</feature>
<keyword evidence="1" id="KW-0812">Transmembrane</keyword>
<evidence type="ECO:0000313" key="2">
    <source>
        <dbReference type="EMBL" id="KKL84663.1"/>
    </source>
</evidence>
<reference evidence="2" key="1">
    <citation type="journal article" date="2015" name="Nature">
        <title>Complex archaea that bridge the gap between prokaryotes and eukaryotes.</title>
        <authorList>
            <person name="Spang A."/>
            <person name="Saw J.H."/>
            <person name="Jorgensen S.L."/>
            <person name="Zaremba-Niedzwiedzka K."/>
            <person name="Martijn J."/>
            <person name="Lind A.E."/>
            <person name="van Eijk R."/>
            <person name="Schleper C."/>
            <person name="Guy L."/>
            <person name="Ettema T.J."/>
        </authorList>
    </citation>
    <scope>NUCLEOTIDE SEQUENCE</scope>
</reference>
<feature type="non-terminal residue" evidence="2">
    <location>
        <position position="768"/>
    </location>
</feature>
<name>A0A0F9FEG4_9ZZZZ</name>
<comment type="caution">
    <text evidence="2">The sequence shown here is derived from an EMBL/GenBank/DDBJ whole genome shotgun (WGS) entry which is preliminary data.</text>
</comment>
<feature type="non-terminal residue" evidence="2">
    <location>
        <position position="1"/>
    </location>
</feature>